<evidence type="ECO:0000256" key="3">
    <source>
        <dbReference type="ARBA" id="ARBA00023110"/>
    </source>
</evidence>
<protein>
    <recommendedName>
        <fullName evidence="6">Peptidyl-prolyl cis-trans isomerase</fullName>
        <ecNumber evidence="6">5.2.1.8</ecNumber>
    </recommendedName>
</protein>
<evidence type="ECO:0000256" key="2">
    <source>
        <dbReference type="ARBA" id="ARBA00006577"/>
    </source>
</evidence>
<evidence type="ECO:0000256" key="1">
    <source>
        <dbReference type="ARBA" id="ARBA00000971"/>
    </source>
</evidence>
<organism evidence="9 10">
    <name type="scientific">Noviherbaspirillum album</name>
    <dbReference type="NCBI Taxonomy" id="3080276"/>
    <lineage>
        <taxon>Bacteria</taxon>
        <taxon>Pseudomonadati</taxon>
        <taxon>Pseudomonadota</taxon>
        <taxon>Betaproteobacteria</taxon>
        <taxon>Burkholderiales</taxon>
        <taxon>Oxalobacteraceae</taxon>
        <taxon>Noviherbaspirillum</taxon>
    </lineage>
</organism>
<comment type="caution">
    <text evidence="9">The sequence shown here is derived from an EMBL/GenBank/DDBJ whole genome shotgun (WGS) entry which is preliminary data.</text>
</comment>
<keyword evidence="4 5" id="KW-0413">Isomerase</keyword>
<proteinExistence type="inferred from homology"/>
<dbReference type="Proteomes" id="UP001352263">
    <property type="component" value="Unassembled WGS sequence"/>
</dbReference>
<dbReference type="RefSeq" id="WP_326508758.1">
    <property type="nucleotide sequence ID" value="NZ_JAWIIV010000025.1"/>
</dbReference>
<dbReference type="Pfam" id="PF00254">
    <property type="entry name" value="FKBP_C"/>
    <property type="match status" value="1"/>
</dbReference>
<name>A0ABU6JEJ0_9BURK</name>
<dbReference type="EMBL" id="JAWIIV010000025">
    <property type="protein sequence ID" value="MEC4722078.1"/>
    <property type="molecule type" value="Genomic_DNA"/>
</dbReference>
<dbReference type="InterPro" id="IPR046357">
    <property type="entry name" value="PPIase_dom_sf"/>
</dbReference>
<dbReference type="GO" id="GO:0003755">
    <property type="term" value="F:peptidyl-prolyl cis-trans isomerase activity"/>
    <property type="evidence" value="ECO:0007669"/>
    <property type="project" value="UniProtKB-EC"/>
</dbReference>
<comment type="catalytic activity">
    <reaction evidence="1 5 6">
        <text>[protein]-peptidylproline (omega=180) = [protein]-peptidylproline (omega=0)</text>
        <dbReference type="Rhea" id="RHEA:16237"/>
        <dbReference type="Rhea" id="RHEA-COMP:10747"/>
        <dbReference type="Rhea" id="RHEA-COMP:10748"/>
        <dbReference type="ChEBI" id="CHEBI:83833"/>
        <dbReference type="ChEBI" id="CHEBI:83834"/>
        <dbReference type="EC" id="5.2.1.8"/>
    </reaction>
</comment>
<evidence type="ECO:0000256" key="6">
    <source>
        <dbReference type="RuleBase" id="RU003915"/>
    </source>
</evidence>
<evidence type="ECO:0000256" key="7">
    <source>
        <dbReference type="SAM" id="SignalP"/>
    </source>
</evidence>
<reference evidence="9 10" key="1">
    <citation type="submission" date="2023-10" db="EMBL/GenBank/DDBJ databases">
        <title>Noviherbaspirillum sp. CPCC 100848 genome assembly.</title>
        <authorList>
            <person name="Li X.Y."/>
            <person name="Fang X.M."/>
        </authorList>
    </citation>
    <scope>NUCLEOTIDE SEQUENCE [LARGE SCALE GENOMIC DNA]</scope>
    <source>
        <strain evidence="9 10">CPCC 100848</strain>
    </source>
</reference>
<dbReference type="PANTHER" id="PTHR43811">
    <property type="entry name" value="FKBP-TYPE PEPTIDYL-PROLYL CIS-TRANS ISOMERASE FKPA"/>
    <property type="match status" value="1"/>
</dbReference>
<feature type="domain" description="PPIase FKBP-type" evidence="8">
    <location>
        <begin position="51"/>
        <end position="137"/>
    </location>
</feature>
<dbReference type="Gene3D" id="3.10.50.40">
    <property type="match status" value="1"/>
</dbReference>
<dbReference type="EC" id="5.2.1.8" evidence="6"/>
<keyword evidence="7" id="KW-0732">Signal</keyword>
<dbReference type="PROSITE" id="PS50059">
    <property type="entry name" value="FKBP_PPIASE"/>
    <property type="match status" value="1"/>
</dbReference>
<dbReference type="SUPFAM" id="SSF54534">
    <property type="entry name" value="FKBP-like"/>
    <property type="match status" value="1"/>
</dbReference>
<evidence type="ECO:0000256" key="5">
    <source>
        <dbReference type="PROSITE-ProRule" id="PRU00277"/>
    </source>
</evidence>
<dbReference type="PANTHER" id="PTHR43811:SF19">
    <property type="entry name" value="39 KDA FK506-BINDING NUCLEAR PROTEIN"/>
    <property type="match status" value="1"/>
</dbReference>
<feature type="chain" id="PRO_5045451751" description="Peptidyl-prolyl cis-trans isomerase" evidence="7">
    <location>
        <begin position="24"/>
        <end position="137"/>
    </location>
</feature>
<dbReference type="InterPro" id="IPR001179">
    <property type="entry name" value="PPIase_FKBP_dom"/>
</dbReference>
<sequence length="137" mass="14316">MKTISSLFAAFIIAAGTSTSATAADAPVETLDSGVKVQKIKTAKGPTPKASDTVKVHYRGTLQNGTEFDSSYKRGEPATFPLNGVIPCWTQGVQKLSVGEKAKLFCPAKTAYGARGAGGVIPPNSDLNFEVELLAIQ</sequence>
<evidence type="ECO:0000256" key="4">
    <source>
        <dbReference type="ARBA" id="ARBA00023235"/>
    </source>
</evidence>
<comment type="similarity">
    <text evidence="2 6">Belongs to the FKBP-type PPIase family.</text>
</comment>
<evidence type="ECO:0000313" key="10">
    <source>
        <dbReference type="Proteomes" id="UP001352263"/>
    </source>
</evidence>
<keyword evidence="3 5" id="KW-0697">Rotamase</keyword>
<gene>
    <name evidence="9" type="ORF">RY831_23190</name>
</gene>
<accession>A0ABU6JEJ0</accession>
<keyword evidence="10" id="KW-1185">Reference proteome</keyword>
<evidence type="ECO:0000313" key="9">
    <source>
        <dbReference type="EMBL" id="MEC4722078.1"/>
    </source>
</evidence>
<feature type="signal peptide" evidence="7">
    <location>
        <begin position="1"/>
        <end position="23"/>
    </location>
</feature>
<evidence type="ECO:0000259" key="8">
    <source>
        <dbReference type="PROSITE" id="PS50059"/>
    </source>
</evidence>